<reference evidence="2" key="1">
    <citation type="submission" date="2014-03" db="EMBL/GenBank/DDBJ databases">
        <title>Draft genome sequencing of Oceanobacillus picturae strain S1 isolated from human gut.</title>
        <authorList>
            <person name="Croce O."/>
            <person name="Lagier J.C."/>
            <person name="Raoult D."/>
        </authorList>
    </citation>
    <scope>NUCLEOTIDE SEQUENCE [LARGE SCALE GENOMIC DNA]</scope>
    <source>
        <strain evidence="2">S1</strain>
    </source>
</reference>
<dbReference type="Proteomes" id="UP000028863">
    <property type="component" value="Unassembled WGS sequence"/>
</dbReference>
<protein>
    <submittedName>
        <fullName evidence="2">Uncharacterized protein</fullName>
    </submittedName>
</protein>
<gene>
    <name evidence="2" type="ORF">BN988_02792</name>
</gene>
<dbReference type="AlphaFoldDB" id="W9BD60"/>
<sequence>MGRELSKKEGVLSLFLMIYEHLELMFYIKVYLYFKSDQPKMVTNLG</sequence>
<comment type="caution">
    <text evidence="2">The sequence shown here is derived from an EMBL/GenBank/DDBJ whole genome shotgun (WGS) entry which is preliminary data.</text>
</comment>
<evidence type="ECO:0000256" key="1">
    <source>
        <dbReference type="SAM" id="Phobius"/>
    </source>
</evidence>
<evidence type="ECO:0000313" key="3">
    <source>
        <dbReference type="Proteomes" id="UP000028863"/>
    </source>
</evidence>
<dbReference type="EMBL" id="CCAX010000002">
    <property type="protein sequence ID" value="CDO04240.1"/>
    <property type="molecule type" value="Genomic_DNA"/>
</dbReference>
<keyword evidence="3" id="KW-1185">Reference proteome</keyword>
<evidence type="ECO:0000313" key="2">
    <source>
        <dbReference type="EMBL" id="CDO04240.1"/>
    </source>
</evidence>
<keyword evidence="1" id="KW-1133">Transmembrane helix</keyword>
<keyword evidence="1" id="KW-0812">Transmembrane</keyword>
<accession>W9BD60</accession>
<name>W9BD60_9BACI</name>
<keyword evidence="1" id="KW-0472">Membrane</keyword>
<organism evidence="2 3">
    <name type="scientific">Oceanobacillus picturae</name>
    <dbReference type="NCBI Taxonomy" id="171693"/>
    <lineage>
        <taxon>Bacteria</taxon>
        <taxon>Bacillati</taxon>
        <taxon>Bacillota</taxon>
        <taxon>Bacilli</taxon>
        <taxon>Bacillales</taxon>
        <taxon>Bacillaceae</taxon>
        <taxon>Oceanobacillus</taxon>
    </lineage>
</organism>
<proteinExistence type="predicted"/>
<feature type="transmembrane region" description="Helical" evidence="1">
    <location>
        <begin position="12"/>
        <end position="34"/>
    </location>
</feature>
<reference evidence="2" key="2">
    <citation type="submission" date="2014-03" db="EMBL/GenBank/DDBJ databases">
        <authorList>
            <person name="Urmite Genomes"/>
        </authorList>
    </citation>
    <scope>NUCLEOTIDE SEQUENCE</scope>
    <source>
        <strain evidence="2">S1</strain>
    </source>
</reference>